<evidence type="ECO:0000313" key="3">
    <source>
        <dbReference type="Proteomes" id="UP000663853"/>
    </source>
</evidence>
<feature type="domain" description="Protein kinase" evidence="1">
    <location>
        <begin position="126"/>
        <end position="307"/>
    </location>
</feature>
<dbReference type="Pfam" id="PF07714">
    <property type="entry name" value="PK_Tyr_Ser-Thr"/>
    <property type="match status" value="1"/>
</dbReference>
<dbReference type="AlphaFoldDB" id="A0A8H3DM97"/>
<comment type="caution">
    <text evidence="2">The sequence shown here is derived from an EMBL/GenBank/DDBJ whole genome shotgun (WGS) entry which is preliminary data.</text>
</comment>
<dbReference type="Proteomes" id="UP000663853">
    <property type="component" value="Unassembled WGS sequence"/>
</dbReference>
<dbReference type="PROSITE" id="PS00108">
    <property type="entry name" value="PROTEIN_KINASE_ST"/>
    <property type="match status" value="1"/>
</dbReference>
<dbReference type="GO" id="GO:0004674">
    <property type="term" value="F:protein serine/threonine kinase activity"/>
    <property type="evidence" value="ECO:0007669"/>
    <property type="project" value="TreeGrafter"/>
</dbReference>
<dbReference type="SMART" id="SM00220">
    <property type="entry name" value="S_TKc"/>
    <property type="match status" value="1"/>
</dbReference>
<dbReference type="GO" id="GO:0005524">
    <property type="term" value="F:ATP binding"/>
    <property type="evidence" value="ECO:0007669"/>
    <property type="project" value="InterPro"/>
</dbReference>
<evidence type="ECO:0000259" key="1">
    <source>
        <dbReference type="PROSITE" id="PS50011"/>
    </source>
</evidence>
<proteinExistence type="predicted"/>
<dbReference type="PANTHER" id="PTHR44329">
    <property type="entry name" value="SERINE/THREONINE-PROTEIN KINASE TNNI3K-RELATED"/>
    <property type="match status" value="1"/>
</dbReference>
<dbReference type="InterPro" id="IPR001245">
    <property type="entry name" value="Ser-Thr/Tyr_kinase_cat_dom"/>
</dbReference>
<name>A0A8H3DM97_9AGAM</name>
<reference evidence="2" key="1">
    <citation type="submission" date="2021-01" db="EMBL/GenBank/DDBJ databases">
        <authorList>
            <person name="Kaushik A."/>
        </authorList>
    </citation>
    <scope>NUCLEOTIDE SEQUENCE</scope>
    <source>
        <strain evidence="2">AG6-10EEA</strain>
    </source>
</reference>
<dbReference type="PROSITE" id="PS50011">
    <property type="entry name" value="PROTEIN_KINASE_DOM"/>
    <property type="match status" value="1"/>
</dbReference>
<dbReference type="InterPro" id="IPR011009">
    <property type="entry name" value="Kinase-like_dom_sf"/>
</dbReference>
<evidence type="ECO:0000313" key="2">
    <source>
        <dbReference type="EMBL" id="CAE6532025.1"/>
    </source>
</evidence>
<organism evidence="2 3">
    <name type="scientific">Rhizoctonia solani</name>
    <dbReference type="NCBI Taxonomy" id="456999"/>
    <lineage>
        <taxon>Eukaryota</taxon>
        <taxon>Fungi</taxon>
        <taxon>Dikarya</taxon>
        <taxon>Basidiomycota</taxon>
        <taxon>Agaricomycotina</taxon>
        <taxon>Agaricomycetes</taxon>
        <taxon>Cantharellales</taxon>
        <taxon>Ceratobasidiaceae</taxon>
        <taxon>Rhizoctonia</taxon>
    </lineage>
</organism>
<sequence>MDPSAAVWPISWMANLFHCSFGFIHFKLALKSRELFGTGAKYTLASDIFALGIRPGRVRKVNDAGNFIWDILCKCWSFNPENRPSAKHVGDVMSMIFLTARDLLDGVTLKSRRLVVREGTTVQDLIPHFEKRGLASFTELLHSANLILTTSIADTALANVDRVELTSRQSIAVKWVKHNTPYKRLKRAARELDCWSFYRHPNILPVLGFAIFGADLAMVSPWMSNGCHGLCDETPILRPSFCLQLAQAIAYLHENNVVHGDIKGPNVLVSDVGAVQVTDFGVSVADHQEIEFSSTSSGRGTQRWQAS</sequence>
<dbReference type="Gene3D" id="1.10.510.10">
    <property type="entry name" value="Transferase(Phosphotransferase) domain 1"/>
    <property type="match status" value="1"/>
</dbReference>
<dbReference type="EMBL" id="CAJMXA010004030">
    <property type="protein sequence ID" value="CAE6532025.1"/>
    <property type="molecule type" value="Genomic_DNA"/>
</dbReference>
<dbReference type="InterPro" id="IPR000719">
    <property type="entry name" value="Prot_kinase_dom"/>
</dbReference>
<dbReference type="SUPFAM" id="SSF56112">
    <property type="entry name" value="Protein kinase-like (PK-like)"/>
    <property type="match status" value="2"/>
</dbReference>
<protein>
    <recommendedName>
        <fullName evidence="1">Protein kinase domain-containing protein</fullName>
    </recommendedName>
</protein>
<gene>
    <name evidence="2" type="ORF">RDB_LOCUS169586</name>
</gene>
<dbReference type="InterPro" id="IPR008271">
    <property type="entry name" value="Ser/Thr_kinase_AS"/>
</dbReference>
<accession>A0A8H3DM97</accession>
<dbReference type="InterPro" id="IPR051681">
    <property type="entry name" value="Ser/Thr_Kinases-Pseudokinases"/>
</dbReference>